<comment type="caution">
    <text evidence="1">The sequence shown here is derived from an EMBL/GenBank/DDBJ whole genome shotgun (WGS) entry which is preliminary data.</text>
</comment>
<proteinExistence type="predicted"/>
<dbReference type="EMBL" id="LSRX01000073">
    <property type="protein sequence ID" value="OLQ10713.1"/>
    <property type="molecule type" value="Genomic_DNA"/>
</dbReference>
<evidence type="ECO:0000313" key="1">
    <source>
        <dbReference type="EMBL" id="OLQ10713.1"/>
    </source>
</evidence>
<organism evidence="1 2">
    <name type="scientific">Symbiodinium microadriaticum</name>
    <name type="common">Dinoflagellate</name>
    <name type="synonym">Zooxanthella microadriatica</name>
    <dbReference type="NCBI Taxonomy" id="2951"/>
    <lineage>
        <taxon>Eukaryota</taxon>
        <taxon>Sar</taxon>
        <taxon>Alveolata</taxon>
        <taxon>Dinophyceae</taxon>
        <taxon>Suessiales</taxon>
        <taxon>Symbiodiniaceae</taxon>
        <taxon>Symbiodinium</taxon>
    </lineage>
</organism>
<reference evidence="1 2" key="1">
    <citation type="submission" date="2016-02" db="EMBL/GenBank/DDBJ databases">
        <title>Genome analysis of coral dinoflagellate symbionts highlights evolutionary adaptations to a symbiotic lifestyle.</title>
        <authorList>
            <person name="Aranda M."/>
            <person name="Li Y."/>
            <person name="Liew Y.J."/>
            <person name="Baumgarten S."/>
            <person name="Simakov O."/>
            <person name="Wilson M."/>
            <person name="Piel J."/>
            <person name="Ashoor H."/>
            <person name="Bougouffa S."/>
            <person name="Bajic V.B."/>
            <person name="Ryu T."/>
            <person name="Ravasi T."/>
            <person name="Bayer T."/>
            <person name="Micklem G."/>
            <person name="Kim H."/>
            <person name="Bhak J."/>
            <person name="Lajeunesse T.C."/>
            <person name="Voolstra C.R."/>
        </authorList>
    </citation>
    <scope>NUCLEOTIDE SEQUENCE [LARGE SCALE GENOMIC DNA]</scope>
    <source>
        <strain evidence="1 2">CCMP2467</strain>
    </source>
</reference>
<dbReference type="AlphaFoldDB" id="A0A1Q9ETG5"/>
<accession>A0A1Q9ETG5</accession>
<dbReference type="OrthoDB" id="419241at2759"/>
<dbReference type="Proteomes" id="UP000186817">
    <property type="component" value="Unassembled WGS sequence"/>
</dbReference>
<protein>
    <submittedName>
        <fullName evidence="1">Uncharacterized protein</fullName>
    </submittedName>
</protein>
<name>A0A1Q9ETG5_SYMMI</name>
<evidence type="ECO:0000313" key="2">
    <source>
        <dbReference type="Proteomes" id="UP000186817"/>
    </source>
</evidence>
<sequence length="254" mass="27921">MANTVLACRWPGADLSAGAAMCPLADSHCQAAEGVLPSIADLLLNVLSYLRAASLSQLLYSSHEAELWVRMYLPALVDKRGWGNADLSANPLSTLHLSEMWDVLANVCSPIGVNFMLLRHTFYGTMLELQLSPGSTLAHFNFRASDEATPMWCRGSFAVRGALQCGKWTDELRQRPRRAPITQDSLAQQSSYRVEHCGDRFVLRPACKRWTEARPQLQLTKRGFIAIAAEGGGIIVEDGQPPRRIEADAPEAPC</sequence>
<keyword evidence="2" id="KW-1185">Reference proteome</keyword>
<gene>
    <name evidence="1" type="ORF">AK812_SmicGene5554</name>
</gene>